<dbReference type="Gene3D" id="6.10.250.690">
    <property type="match status" value="1"/>
</dbReference>
<comment type="function">
    <text evidence="5">May play the central regulatory role in sporulation. It may be an element of the effector pathway responsible for the activation of sporulation genes in response to nutritional stress. Spo0A may act in concert with spo0H (a sigma factor) to control the expression of some genes that are critical to the sporulation process.</text>
</comment>
<comment type="caution">
    <text evidence="10">The sequence shown here is derived from an EMBL/GenBank/DDBJ whole genome shotgun (WGS) entry which is preliminary data.</text>
</comment>
<dbReference type="InterPro" id="IPR039420">
    <property type="entry name" value="WalR-like"/>
</dbReference>
<dbReference type="Gene3D" id="3.40.50.2300">
    <property type="match status" value="1"/>
</dbReference>
<proteinExistence type="predicted"/>
<dbReference type="Gene3D" id="1.10.10.10">
    <property type="entry name" value="Winged helix-like DNA-binding domain superfamily/Winged helix DNA-binding domain"/>
    <property type="match status" value="1"/>
</dbReference>
<dbReference type="Proteomes" id="UP000245845">
    <property type="component" value="Unassembled WGS sequence"/>
</dbReference>
<dbReference type="EMBL" id="QGDL01000005">
    <property type="protein sequence ID" value="PWJ29915.1"/>
    <property type="molecule type" value="Genomic_DNA"/>
</dbReference>
<accession>A0A2Y9BCJ7</accession>
<evidence type="ECO:0000256" key="2">
    <source>
        <dbReference type="ARBA" id="ARBA00023015"/>
    </source>
</evidence>
<feature type="domain" description="Response regulatory" evidence="8">
    <location>
        <begin position="3"/>
        <end position="116"/>
    </location>
</feature>
<dbReference type="GO" id="GO:0000976">
    <property type="term" value="F:transcription cis-regulatory region binding"/>
    <property type="evidence" value="ECO:0007669"/>
    <property type="project" value="TreeGrafter"/>
</dbReference>
<dbReference type="OrthoDB" id="9779174at2"/>
<dbReference type="SMART" id="SM00448">
    <property type="entry name" value="REC"/>
    <property type="match status" value="1"/>
</dbReference>
<dbReference type="PROSITE" id="PS51755">
    <property type="entry name" value="OMPR_PHOB"/>
    <property type="match status" value="1"/>
</dbReference>
<evidence type="ECO:0000256" key="7">
    <source>
        <dbReference type="PROSITE-ProRule" id="PRU01091"/>
    </source>
</evidence>
<dbReference type="CDD" id="cd00383">
    <property type="entry name" value="trans_reg_C"/>
    <property type="match status" value="1"/>
</dbReference>
<dbReference type="AlphaFoldDB" id="A0A2Y9BCJ7"/>
<evidence type="ECO:0000259" key="9">
    <source>
        <dbReference type="PROSITE" id="PS51755"/>
    </source>
</evidence>
<dbReference type="InterPro" id="IPR001789">
    <property type="entry name" value="Sig_transdc_resp-reg_receiver"/>
</dbReference>
<keyword evidence="11" id="KW-1185">Reference proteome</keyword>
<evidence type="ECO:0000256" key="5">
    <source>
        <dbReference type="ARBA" id="ARBA00024867"/>
    </source>
</evidence>
<gene>
    <name evidence="10" type="ORF">A8806_105218</name>
</gene>
<feature type="domain" description="OmpR/PhoB-type" evidence="9">
    <location>
        <begin position="124"/>
        <end position="222"/>
    </location>
</feature>
<evidence type="ECO:0000313" key="10">
    <source>
        <dbReference type="EMBL" id="PWJ29915.1"/>
    </source>
</evidence>
<keyword evidence="2" id="KW-0805">Transcription regulation</keyword>
<dbReference type="GO" id="GO:0032993">
    <property type="term" value="C:protein-DNA complex"/>
    <property type="evidence" value="ECO:0007669"/>
    <property type="project" value="TreeGrafter"/>
</dbReference>
<dbReference type="GO" id="GO:0005829">
    <property type="term" value="C:cytosol"/>
    <property type="evidence" value="ECO:0007669"/>
    <property type="project" value="TreeGrafter"/>
</dbReference>
<name>A0A2Y9BCJ7_9FIRM</name>
<dbReference type="CDD" id="cd17574">
    <property type="entry name" value="REC_OmpR"/>
    <property type="match status" value="1"/>
</dbReference>
<dbReference type="SUPFAM" id="SSF52172">
    <property type="entry name" value="CheY-like"/>
    <property type="match status" value="1"/>
</dbReference>
<keyword evidence="6" id="KW-0597">Phosphoprotein</keyword>
<dbReference type="PROSITE" id="PS50110">
    <property type="entry name" value="RESPONSE_REGULATORY"/>
    <property type="match status" value="1"/>
</dbReference>
<evidence type="ECO:0000256" key="3">
    <source>
        <dbReference type="ARBA" id="ARBA00023125"/>
    </source>
</evidence>
<evidence type="ECO:0000256" key="4">
    <source>
        <dbReference type="ARBA" id="ARBA00023163"/>
    </source>
</evidence>
<dbReference type="RefSeq" id="WP_109731044.1">
    <property type="nucleotide sequence ID" value="NZ_BAAACK010000018.1"/>
</dbReference>
<dbReference type="PANTHER" id="PTHR48111">
    <property type="entry name" value="REGULATOR OF RPOS"/>
    <property type="match status" value="1"/>
</dbReference>
<sequence length="222" mass="25367">MQKILIIEDDRELNKGISYALGKAGYRTVSAYSLEQAEFSYREGEPDLILLDINLPDGEGFEFCRQVKKNSSTPVMFLTARDLERDALKGYDAGADDYVTKPFSINVLMKKVGVMLKRTEGSRPQIYDDGFLRVDFDAAKVRAGAAECILTPTEFRILRLFIENRGQLLTYSVLLERLWDSQGQFVDKHTLAVNMNRLRGKIEDGQHKYISNVYGMGYQWLK</sequence>
<dbReference type="GO" id="GO:0000156">
    <property type="term" value="F:phosphorelay response regulator activity"/>
    <property type="evidence" value="ECO:0007669"/>
    <property type="project" value="TreeGrafter"/>
</dbReference>
<dbReference type="GO" id="GO:0006355">
    <property type="term" value="P:regulation of DNA-templated transcription"/>
    <property type="evidence" value="ECO:0007669"/>
    <property type="project" value="InterPro"/>
</dbReference>
<evidence type="ECO:0000256" key="6">
    <source>
        <dbReference type="PROSITE-ProRule" id="PRU00169"/>
    </source>
</evidence>
<keyword evidence="4" id="KW-0804">Transcription</keyword>
<protein>
    <recommendedName>
        <fullName evidence="1">Stage 0 sporulation protein A homolog</fullName>
    </recommendedName>
</protein>
<keyword evidence="3 7" id="KW-0238">DNA-binding</keyword>
<reference evidence="10 11" key="1">
    <citation type="submission" date="2018-05" db="EMBL/GenBank/DDBJ databases">
        <title>The Hungate 1000. A catalogue of reference genomes from the rumen microbiome.</title>
        <authorList>
            <person name="Kelly W."/>
        </authorList>
    </citation>
    <scope>NUCLEOTIDE SEQUENCE [LARGE SCALE GENOMIC DNA]</scope>
    <source>
        <strain evidence="10 11">NLAE-zl-C242</strain>
    </source>
</reference>
<evidence type="ECO:0000256" key="1">
    <source>
        <dbReference type="ARBA" id="ARBA00018672"/>
    </source>
</evidence>
<dbReference type="InterPro" id="IPR036388">
    <property type="entry name" value="WH-like_DNA-bd_sf"/>
</dbReference>
<dbReference type="InterPro" id="IPR001867">
    <property type="entry name" value="OmpR/PhoB-type_DNA-bd"/>
</dbReference>
<dbReference type="InterPro" id="IPR011006">
    <property type="entry name" value="CheY-like_superfamily"/>
</dbReference>
<evidence type="ECO:0000313" key="11">
    <source>
        <dbReference type="Proteomes" id="UP000245845"/>
    </source>
</evidence>
<organism evidence="10 11">
    <name type="scientific">Faecalicatena orotica</name>
    <dbReference type="NCBI Taxonomy" id="1544"/>
    <lineage>
        <taxon>Bacteria</taxon>
        <taxon>Bacillati</taxon>
        <taxon>Bacillota</taxon>
        <taxon>Clostridia</taxon>
        <taxon>Lachnospirales</taxon>
        <taxon>Lachnospiraceae</taxon>
        <taxon>Faecalicatena</taxon>
    </lineage>
</organism>
<dbReference type="Pfam" id="PF00486">
    <property type="entry name" value="Trans_reg_C"/>
    <property type="match status" value="1"/>
</dbReference>
<dbReference type="PANTHER" id="PTHR48111:SF73">
    <property type="entry name" value="ALKALINE PHOSPHATASE SYNTHESIS TRANSCRIPTIONAL REGULATORY PROTEIN PHOP"/>
    <property type="match status" value="1"/>
</dbReference>
<feature type="DNA-binding region" description="OmpR/PhoB-type" evidence="7">
    <location>
        <begin position="124"/>
        <end position="222"/>
    </location>
</feature>
<feature type="modified residue" description="4-aspartylphosphate" evidence="6">
    <location>
        <position position="52"/>
    </location>
</feature>
<evidence type="ECO:0000259" key="8">
    <source>
        <dbReference type="PROSITE" id="PS50110"/>
    </source>
</evidence>
<dbReference type="Pfam" id="PF00072">
    <property type="entry name" value="Response_reg"/>
    <property type="match status" value="1"/>
</dbReference>
<dbReference type="SMART" id="SM00862">
    <property type="entry name" value="Trans_reg_C"/>
    <property type="match status" value="1"/>
</dbReference>